<dbReference type="AlphaFoldDB" id="A0A0N4ZJQ1"/>
<proteinExistence type="predicted"/>
<protein>
    <submittedName>
        <fullName evidence="3">VWFA domain-containing protein</fullName>
    </submittedName>
</protein>
<dbReference type="SUPFAM" id="SSF53300">
    <property type="entry name" value="vWA-like"/>
    <property type="match status" value="1"/>
</dbReference>
<reference evidence="3" key="1">
    <citation type="submission" date="2017-02" db="UniProtKB">
        <authorList>
            <consortium name="WormBaseParasite"/>
        </authorList>
    </citation>
    <scope>IDENTIFICATION</scope>
</reference>
<organism evidence="2 3">
    <name type="scientific">Parastrongyloides trichosuri</name>
    <name type="common">Possum-specific nematode worm</name>
    <dbReference type="NCBI Taxonomy" id="131310"/>
    <lineage>
        <taxon>Eukaryota</taxon>
        <taxon>Metazoa</taxon>
        <taxon>Ecdysozoa</taxon>
        <taxon>Nematoda</taxon>
        <taxon>Chromadorea</taxon>
        <taxon>Rhabditida</taxon>
        <taxon>Tylenchina</taxon>
        <taxon>Panagrolaimomorpha</taxon>
        <taxon>Strongyloidoidea</taxon>
        <taxon>Strongyloididae</taxon>
        <taxon>Parastrongyloides</taxon>
    </lineage>
</organism>
<sequence>MQKQNLLILFLIHFSYESPIPSSTNDCKTFYTIFAVDHSLDGYETFDNQMLIMDTYFDLYNTRGLDIYFTAGGQDGEEEGEKFKTVTPGDTNSLNRLLSSISYAYPDVGRISYQPLLTDILSNNNIKNSRRNISNSALVVFIGSDIVNKMEVRDLILNKLGKQENLLVLGIVMDKQYYDAANYMIGGSERLFLYDYDDTNASQVVDFIVQNTCSNIVPPTTPRPPSSDPMCQSTEQICDVGVAADVSSDVLTPNNYLNEMGLILQSIPFEVPYLGRVGFFGYSDIGRYFYNISDVMTPKQFENALRTYKQHPGSSMTAAMDGLLELISSKNNSYRFTSYIYVSKVNTTETGGLIGKALTLSEAGALNFIVLDNSIPNGQLMVLKPDNIFYPYKYSDPDEKIQEFVSISLKCTTRINVCN</sequence>
<dbReference type="InterPro" id="IPR036465">
    <property type="entry name" value="vWFA_dom_sf"/>
</dbReference>
<evidence type="ECO:0000313" key="3">
    <source>
        <dbReference type="WBParaSite" id="PTRK_0000828300.1"/>
    </source>
</evidence>
<dbReference type="WBParaSite" id="PTRK_0000828300.1">
    <property type="protein sequence ID" value="PTRK_0000828300.1"/>
    <property type="gene ID" value="PTRK_0000828300"/>
</dbReference>
<keyword evidence="2" id="KW-1185">Reference proteome</keyword>
<accession>A0A0N4ZJQ1</accession>
<keyword evidence="1" id="KW-0732">Signal</keyword>
<name>A0A0N4ZJQ1_PARTI</name>
<dbReference type="Proteomes" id="UP000038045">
    <property type="component" value="Unplaced"/>
</dbReference>
<feature type="chain" id="PRO_5005891812" evidence="1">
    <location>
        <begin position="18"/>
        <end position="419"/>
    </location>
</feature>
<evidence type="ECO:0000256" key="1">
    <source>
        <dbReference type="SAM" id="SignalP"/>
    </source>
</evidence>
<feature type="signal peptide" evidence="1">
    <location>
        <begin position="1"/>
        <end position="17"/>
    </location>
</feature>
<evidence type="ECO:0000313" key="2">
    <source>
        <dbReference type="Proteomes" id="UP000038045"/>
    </source>
</evidence>